<evidence type="ECO:0000259" key="6">
    <source>
        <dbReference type="Pfam" id="PF02656"/>
    </source>
</evidence>
<sequence length="122" mass="12714">MPRSQPHKPGLQAERTLLSWERSALGFVAGGALLIIRQHGPFGPGRALLAVIATCLALSVLIVGWRRSRLLNQPGAGHTRVPAPDAEVLWIGTATVVFAIVIVGALVASAIFGQAPGITPTP</sequence>
<feature type="domain" description="DUF202" evidence="6">
    <location>
        <begin position="8"/>
        <end position="69"/>
    </location>
</feature>
<keyword evidence="2 5" id="KW-0812">Transmembrane</keyword>
<evidence type="ECO:0000313" key="7">
    <source>
        <dbReference type="EMBL" id="CDQ44722.1"/>
    </source>
</evidence>
<reference evidence="7" key="2">
    <citation type="submission" date="2015-09" db="EMBL/GenBank/DDBJ databases">
        <title>Draft genome sequence of Mycobacterium neoaurum DSM 44074.</title>
        <authorList>
            <person name="Croce O."/>
            <person name="Robert C."/>
            <person name="Raoult D."/>
            <person name="Drancourt M."/>
        </authorList>
    </citation>
    <scope>NUCLEOTIDE SEQUENCE</scope>
    <source>
        <strain evidence="7">DSM 44074</strain>
    </source>
</reference>
<name>A0AAV2WKL8_MYCNE</name>
<gene>
    <name evidence="7" type="ORF">BN1047_02602</name>
</gene>
<reference evidence="7" key="1">
    <citation type="submission" date="2014-05" db="EMBL/GenBank/DDBJ databases">
        <authorList>
            <person name="Urmite Genomes"/>
        </authorList>
    </citation>
    <scope>NUCLEOTIDE SEQUENCE</scope>
    <source>
        <strain evidence="7">DSM 44074</strain>
    </source>
</reference>
<evidence type="ECO:0000256" key="5">
    <source>
        <dbReference type="SAM" id="Phobius"/>
    </source>
</evidence>
<evidence type="ECO:0000256" key="2">
    <source>
        <dbReference type="ARBA" id="ARBA00022692"/>
    </source>
</evidence>
<proteinExistence type="predicted"/>
<feature type="transmembrane region" description="Helical" evidence="5">
    <location>
        <begin position="48"/>
        <end position="68"/>
    </location>
</feature>
<evidence type="ECO:0000256" key="3">
    <source>
        <dbReference type="ARBA" id="ARBA00022989"/>
    </source>
</evidence>
<evidence type="ECO:0000256" key="1">
    <source>
        <dbReference type="ARBA" id="ARBA00004127"/>
    </source>
</evidence>
<dbReference type="Pfam" id="PF02656">
    <property type="entry name" value="DUF202"/>
    <property type="match status" value="1"/>
</dbReference>
<dbReference type="GO" id="GO:0012505">
    <property type="term" value="C:endomembrane system"/>
    <property type="evidence" value="ECO:0007669"/>
    <property type="project" value="UniProtKB-SubCell"/>
</dbReference>
<dbReference type="Proteomes" id="UP000028864">
    <property type="component" value="Unassembled WGS sequence"/>
</dbReference>
<dbReference type="AlphaFoldDB" id="A0AAV2WKL8"/>
<dbReference type="RefSeq" id="WP_030136718.1">
    <property type="nucleotide sequence ID" value="NZ_CP074376.1"/>
</dbReference>
<accession>A0AAV2WKL8</accession>
<dbReference type="InterPro" id="IPR003807">
    <property type="entry name" value="DUF202"/>
</dbReference>
<keyword evidence="4 5" id="KW-0472">Membrane</keyword>
<evidence type="ECO:0000256" key="4">
    <source>
        <dbReference type="ARBA" id="ARBA00023136"/>
    </source>
</evidence>
<keyword evidence="3 5" id="KW-1133">Transmembrane helix</keyword>
<dbReference type="EMBL" id="LK021338">
    <property type="protein sequence ID" value="CDQ44722.1"/>
    <property type="molecule type" value="Genomic_DNA"/>
</dbReference>
<comment type="subcellular location">
    <subcellularLocation>
        <location evidence="1">Endomembrane system</location>
        <topology evidence="1">Multi-pass membrane protein</topology>
    </subcellularLocation>
</comment>
<protein>
    <recommendedName>
        <fullName evidence="6">DUF202 domain-containing protein</fullName>
    </recommendedName>
</protein>
<feature type="transmembrane region" description="Helical" evidence="5">
    <location>
        <begin position="88"/>
        <end position="112"/>
    </location>
</feature>
<organism evidence="7 8">
    <name type="scientific">Mycolicibacterium neoaurum</name>
    <name type="common">Mycobacterium neoaurum</name>
    <dbReference type="NCBI Taxonomy" id="1795"/>
    <lineage>
        <taxon>Bacteria</taxon>
        <taxon>Bacillati</taxon>
        <taxon>Actinomycetota</taxon>
        <taxon>Actinomycetes</taxon>
        <taxon>Mycobacteriales</taxon>
        <taxon>Mycobacteriaceae</taxon>
        <taxon>Mycolicibacterium</taxon>
    </lineage>
</organism>
<evidence type="ECO:0000313" key="8">
    <source>
        <dbReference type="Proteomes" id="UP000028864"/>
    </source>
</evidence>